<keyword evidence="5" id="KW-0548">Nucleotidyltransferase</keyword>
<evidence type="ECO:0000256" key="6">
    <source>
        <dbReference type="ARBA" id="ARBA00023163"/>
    </source>
</evidence>
<dbReference type="InterPro" id="IPR043502">
    <property type="entry name" value="DNA/RNA_pol_sf"/>
</dbReference>
<evidence type="ECO:0000256" key="4">
    <source>
        <dbReference type="ARBA" id="ARBA00022679"/>
    </source>
</evidence>
<proteinExistence type="inferred from homology"/>
<dbReference type="GO" id="GO:0003899">
    <property type="term" value="F:DNA-directed RNA polymerase activity"/>
    <property type="evidence" value="ECO:0007669"/>
    <property type="project" value="UniProtKB-EC"/>
</dbReference>
<evidence type="ECO:0000256" key="2">
    <source>
        <dbReference type="ARBA" id="ARBA00012418"/>
    </source>
</evidence>
<evidence type="ECO:0000259" key="8">
    <source>
        <dbReference type="Pfam" id="PF00940"/>
    </source>
</evidence>
<evidence type="ECO:0000256" key="5">
    <source>
        <dbReference type="ARBA" id="ARBA00022695"/>
    </source>
</evidence>
<keyword evidence="3" id="KW-0240">DNA-directed RNA polymerase</keyword>
<keyword evidence="9" id="KW-1185">Reference proteome</keyword>
<feature type="domain" description="DNA-directed RNA polymerase C-terminal" evidence="8">
    <location>
        <begin position="186"/>
        <end position="315"/>
    </location>
</feature>
<keyword evidence="4" id="KW-0808">Transferase</keyword>
<evidence type="ECO:0000313" key="10">
    <source>
        <dbReference type="RefSeq" id="XP_036356074.1"/>
    </source>
</evidence>
<dbReference type="AlphaFoldDB" id="A0A7E6ELA6"/>
<dbReference type="RefSeq" id="XP_036356074.1">
    <property type="nucleotide sequence ID" value="XM_036500181.1"/>
</dbReference>
<dbReference type="PANTHER" id="PTHR10102:SF0">
    <property type="entry name" value="DNA-DIRECTED RNA POLYMERASE, MITOCHONDRIAL"/>
    <property type="match status" value="1"/>
</dbReference>
<protein>
    <recommendedName>
        <fullName evidence="2">DNA-directed RNA polymerase</fullName>
        <ecNumber evidence="2">2.7.7.6</ecNumber>
    </recommendedName>
</protein>
<accession>A0A7E6ELA6</accession>
<dbReference type="Gene3D" id="1.10.150.20">
    <property type="entry name" value="5' to 3' exonuclease, C-terminal subdomain"/>
    <property type="match status" value="1"/>
</dbReference>
<dbReference type="PANTHER" id="PTHR10102">
    <property type="entry name" value="DNA-DIRECTED RNA POLYMERASE, MITOCHONDRIAL"/>
    <property type="match status" value="1"/>
</dbReference>
<organism evidence="9 10">
    <name type="scientific">Octopus sinensis</name>
    <name type="common">East Asian common octopus</name>
    <dbReference type="NCBI Taxonomy" id="2607531"/>
    <lineage>
        <taxon>Eukaryota</taxon>
        <taxon>Metazoa</taxon>
        <taxon>Spiralia</taxon>
        <taxon>Lophotrochozoa</taxon>
        <taxon>Mollusca</taxon>
        <taxon>Cephalopoda</taxon>
        <taxon>Coleoidea</taxon>
        <taxon>Octopodiformes</taxon>
        <taxon>Octopoda</taxon>
        <taxon>Incirrata</taxon>
        <taxon>Octopodidae</taxon>
        <taxon>Octopus</taxon>
    </lineage>
</organism>
<dbReference type="GO" id="GO:0034245">
    <property type="term" value="C:mitochondrial DNA-directed RNA polymerase complex"/>
    <property type="evidence" value="ECO:0007669"/>
    <property type="project" value="TreeGrafter"/>
</dbReference>
<keyword evidence="6" id="KW-0804">Transcription</keyword>
<dbReference type="KEGG" id="osn:118761991"/>
<dbReference type="Gene3D" id="3.30.70.370">
    <property type="match status" value="1"/>
</dbReference>
<dbReference type="Pfam" id="PF00940">
    <property type="entry name" value="RNA_pol"/>
    <property type="match status" value="2"/>
</dbReference>
<evidence type="ECO:0000256" key="3">
    <source>
        <dbReference type="ARBA" id="ARBA00022478"/>
    </source>
</evidence>
<dbReference type="EC" id="2.7.7.6" evidence="2"/>
<gene>
    <name evidence="10" type="primary">LOC118761991</name>
</gene>
<dbReference type="Proteomes" id="UP000515154">
    <property type="component" value="Unplaced"/>
</dbReference>
<sequence>MDFMFNLKEDTTINPKSLKNVGMRQIMVLSTEEFIEMSNSKEDYRVPIYSPQWTYHCLTTSTCAHKPEESPVKLEELLVSYAFLKPSANDQTVESTVRGIRCRLSIALNVIPTCNFQLLESPFWFPLFVDFRGRCYPVAPYLNHTGDDASRGLLQFNVGKPLGPNGLRWLKIHLSNLSGLGKRFHDGSFNGLQHYAALGRDSVAAHSVNLVSGSHPNDAYLDVVEMIEKSRKKDEAQGNLLAGKLEGCITRKVVKQTVMTTVYGVTRYGAEMQVLRKLIELDKICQSEITAAANYITKSIFNALGTIFCSTTNIQVGDVSDGRTGLNTMPLAVNSVKQRNAFPPNFIHSLDATHMLLTALHCKKYFCTHLRAGLIFAAVHDCYWTHPGYVDQMNRVVHLFIL</sequence>
<reference evidence="10" key="1">
    <citation type="submission" date="2025-08" db="UniProtKB">
        <authorList>
            <consortium name="RefSeq"/>
        </authorList>
    </citation>
    <scope>IDENTIFICATION</scope>
</reference>
<feature type="domain" description="DNA-directed RNA polymerase C-terminal" evidence="8">
    <location>
        <begin position="332"/>
        <end position="397"/>
    </location>
</feature>
<comment type="similarity">
    <text evidence="1">Belongs to the phage and mitochondrial RNA polymerase family.</text>
</comment>
<dbReference type="PROSITE" id="PS00489">
    <property type="entry name" value="RNA_POL_PHAGE_2"/>
    <property type="match status" value="1"/>
</dbReference>
<name>A0A7E6ELA6_9MOLL</name>
<dbReference type="SUPFAM" id="SSF56672">
    <property type="entry name" value="DNA/RNA polymerases"/>
    <property type="match status" value="1"/>
</dbReference>
<dbReference type="GO" id="GO:0001018">
    <property type="term" value="F:mitochondrial promoter sequence-specific DNA binding"/>
    <property type="evidence" value="ECO:0007669"/>
    <property type="project" value="TreeGrafter"/>
</dbReference>
<dbReference type="GO" id="GO:0006390">
    <property type="term" value="P:mitochondrial transcription"/>
    <property type="evidence" value="ECO:0007669"/>
    <property type="project" value="TreeGrafter"/>
</dbReference>
<dbReference type="InterPro" id="IPR002092">
    <property type="entry name" value="DNA-dir_Rpol_phage-type"/>
</dbReference>
<evidence type="ECO:0000313" key="9">
    <source>
        <dbReference type="Proteomes" id="UP000515154"/>
    </source>
</evidence>
<evidence type="ECO:0000256" key="7">
    <source>
        <dbReference type="ARBA" id="ARBA00048552"/>
    </source>
</evidence>
<evidence type="ECO:0000256" key="1">
    <source>
        <dbReference type="ARBA" id="ARBA00009493"/>
    </source>
</evidence>
<dbReference type="InterPro" id="IPR046950">
    <property type="entry name" value="DNA-dir_Rpol_C_phage-type"/>
</dbReference>
<comment type="catalytic activity">
    <reaction evidence="7">
        <text>RNA(n) + a ribonucleoside 5'-triphosphate = RNA(n+1) + diphosphate</text>
        <dbReference type="Rhea" id="RHEA:21248"/>
        <dbReference type="Rhea" id="RHEA-COMP:14527"/>
        <dbReference type="Rhea" id="RHEA-COMP:17342"/>
        <dbReference type="ChEBI" id="CHEBI:33019"/>
        <dbReference type="ChEBI" id="CHEBI:61557"/>
        <dbReference type="ChEBI" id="CHEBI:140395"/>
        <dbReference type="EC" id="2.7.7.6"/>
    </reaction>
</comment>